<keyword evidence="4" id="KW-1003">Cell membrane</keyword>
<sequence>MHLLKYKKILLPLAWIAITVSLGSWWLFLGLRQNRMATELASRIGGIAEQEVLDKLERQSVMIKMEGAFFLSMLVAGGITLVWLTFREYKRNKLIQDFFSTVTHEMKTPLASLRLQVESLLEESPNPSTDKLLHRLLKDSVRIESQMTKALYLASLMRSEGLYLEDTNLPDLEESFKDDWSELTLITEWTCARVKADRKALESVFRNLLENSVQHGKATKVKISTEPISGGRVKFEFQDDGIGFHGDLRTLGRPFIRHTSTSGTGIGLYIIKNLIKKMGGNFVLRTSESGGFRAEWTLFASGKGTRST</sequence>
<dbReference type="PRINTS" id="PR00344">
    <property type="entry name" value="BCTRLSENSOR"/>
</dbReference>
<keyword evidence="8" id="KW-0902">Two-component regulatory system</keyword>
<dbReference type="PROSITE" id="PS50109">
    <property type="entry name" value="HIS_KIN"/>
    <property type="match status" value="1"/>
</dbReference>
<feature type="transmembrane region" description="Helical" evidence="10">
    <location>
        <begin position="9"/>
        <end position="28"/>
    </location>
</feature>
<name>A0ABX4YNZ4_9LEPT</name>
<feature type="domain" description="Histidine kinase" evidence="11">
    <location>
        <begin position="101"/>
        <end position="302"/>
    </location>
</feature>
<proteinExistence type="predicted"/>
<evidence type="ECO:0000256" key="2">
    <source>
        <dbReference type="ARBA" id="ARBA00004651"/>
    </source>
</evidence>
<dbReference type="SMART" id="SM00387">
    <property type="entry name" value="HATPase_c"/>
    <property type="match status" value="1"/>
</dbReference>
<dbReference type="InterPro" id="IPR005467">
    <property type="entry name" value="His_kinase_dom"/>
</dbReference>
<dbReference type="SUPFAM" id="SSF47384">
    <property type="entry name" value="Homodimeric domain of signal transducing histidine kinase"/>
    <property type="match status" value="1"/>
</dbReference>
<evidence type="ECO:0000313" key="12">
    <source>
        <dbReference type="EMBL" id="PNV77003.1"/>
    </source>
</evidence>
<keyword evidence="10" id="KW-1133">Transmembrane helix</keyword>
<evidence type="ECO:0000256" key="8">
    <source>
        <dbReference type="ARBA" id="ARBA00023012"/>
    </source>
</evidence>
<accession>A0ABX4YNZ4</accession>
<evidence type="ECO:0000256" key="6">
    <source>
        <dbReference type="ARBA" id="ARBA00022679"/>
    </source>
</evidence>
<dbReference type="EC" id="2.7.13.3" evidence="3"/>
<comment type="catalytic activity">
    <reaction evidence="1">
        <text>ATP + protein L-histidine = ADP + protein N-phospho-L-histidine.</text>
        <dbReference type="EC" id="2.7.13.3"/>
    </reaction>
</comment>
<dbReference type="Pfam" id="PF02518">
    <property type="entry name" value="HATPase_c"/>
    <property type="match status" value="1"/>
</dbReference>
<dbReference type="InterPro" id="IPR004358">
    <property type="entry name" value="Sig_transdc_His_kin-like_C"/>
</dbReference>
<evidence type="ECO:0000256" key="3">
    <source>
        <dbReference type="ARBA" id="ARBA00012438"/>
    </source>
</evidence>
<keyword evidence="6" id="KW-0808">Transferase</keyword>
<dbReference type="Proteomes" id="UP000094669">
    <property type="component" value="Unassembled WGS sequence"/>
</dbReference>
<dbReference type="InterPro" id="IPR003661">
    <property type="entry name" value="HisK_dim/P_dom"/>
</dbReference>
<dbReference type="InterPro" id="IPR036890">
    <property type="entry name" value="HATPase_C_sf"/>
</dbReference>
<keyword evidence="10" id="KW-0472">Membrane</keyword>
<evidence type="ECO:0000256" key="5">
    <source>
        <dbReference type="ARBA" id="ARBA00022553"/>
    </source>
</evidence>
<evidence type="ECO:0000256" key="9">
    <source>
        <dbReference type="ARBA" id="ARBA00023026"/>
    </source>
</evidence>
<dbReference type="CDD" id="cd00082">
    <property type="entry name" value="HisKA"/>
    <property type="match status" value="1"/>
</dbReference>
<keyword evidence="9" id="KW-0843">Virulence</keyword>
<keyword evidence="13" id="KW-1185">Reference proteome</keyword>
<keyword evidence="10" id="KW-0812">Transmembrane</keyword>
<dbReference type="GO" id="GO:0016301">
    <property type="term" value="F:kinase activity"/>
    <property type="evidence" value="ECO:0007669"/>
    <property type="project" value="UniProtKB-KW"/>
</dbReference>
<dbReference type="Gene3D" id="1.10.287.130">
    <property type="match status" value="1"/>
</dbReference>
<dbReference type="SUPFAM" id="SSF55874">
    <property type="entry name" value="ATPase domain of HSP90 chaperone/DNA topoisomerase II/histidine kinase"/>
    <property type="match status" value="1"/>
</dbReference>
<dbReference type="InterPro" id="IPR003594">
    <property type="entry name" value="HATPase_dom"/>
</dbReference>
<evidence type="ECO:0000256" key="1">
    <source>
        <dbReference type="ARBA" id="ARBA00000085"/>
    </source>
</evidence>
<evidence type="ECO:0000256" key="7">
    <source>
        <dbReference type="ARBA" id="ARBA00022777"/>
    </source>
</evidence>
<dbReference type="Gene3D" id="3.30.565.10">
    <property type="entry name" value="Histidine kinase-like ATPase, C-terminal domain"/>
    <property type="match status" value="1"/>
</dbReference>
<keyword evidence="7 12" id="KW-0418">Kinase</keyword>
<comment type="caution">
    <text evidence="12">The sequence shown here is derived from an EMBL/GenBank/DDBJ whole genome shotgun (WGS) entry which is preliminary data.</text>
</comment>
<evidence type="ECO:0000313" key="13">
    <source>
        <dbReference type="Proteomes" id="UP000094669"/>
    </source>
</evidence>
<protein>
    <recommendedName>
        <fullName evidence="3">histidine kinase</fullName>
        <ecNumber evidence="3">2.7.13.3</ecNumber>
    </recommendedName>
</protein>
<dbReference type="PANTHER" id="PTHR44936:SF9">
    <property type="entry name" value="SENSOR PROTEIN CREC"/>
    <property type="match status" value="1"/>
</dbReference>
<dbReference type="SMART" id="SM00388">
    <property type="entry name" value="HisKA"/>
    <property type="match status" value="1"/>
</dbReference>
<keyword evidence="5" id="KW-0597">Phosphoprotein</keyword>
<evidence type="ECO:0000256" key="4">
    <source>
        <dbReference type="ARBA" id="ARBA00022475"/>
    </source>
</evidence>
<gene>
    <name evidence="12" type="ORF">BES34_001650</name>
</gene>
<dbReference type="EMBL" id="MCRM02000001">
    <property type="protein sequence ID" value="PNV77003.1"/>
    <property type="molecule type" value="Genomic_DNA"/>
</dbReference>
<comment type="subcellular location">
    <subcellularLocation>
        <location evidence="2">Cell membrane</location>
        <topology evidence="2">Multi-pass membrane protein</topology>
    </subcellularLocation>
</comment>
<dbReference type="InterPro" id="IPR036097">
    <property type="entry name" value="HisK_dim/P_sf"/>
</dbReference>
<dbReference type="PANTHER" id="PTHR44936">
    <property type="entry name" value="SENSOR PROTEIN CREC"/>
    <property type="match status" value="1"/>
</dbReference>
<reference evidence="12" key="1">
    <citation type="submission" date="2018-01" db="EMBL/GenBank/DDBJ databases">
        <title>Genomic characterization of Leptospira inadai serogroup Lyme isolated from captured rat in Brazil and comparative analysis with human reference strain.</title>
        <authorList>
            <person name="Moreno L.Z."/>
            <person name="Loureiro A.P."/>
            <person name="Miraglia F."/>
            <person name="Kremer F.S."/>
            <person name="Eslabao M.R."/>
            <person name="Dellagostin O.A."/>
            <person name="Lilenbaum W."/>
            <person name="Moreno A.M."/>
        </authorList>
    </citation>
    <scope>NUCLEOTIDE SEQUENCE [LARGE SCALE GENOMIC DNA]</scope>
    <source>
        <strain evidence="12">M34/99</strain>
    </source>
</reference>
<dbReference type="RefSeq" id="WP_010409980.1">
    <property type="nucleotide sequence ID" value="NZ_MCRM02000001.1"/>
</dbReference>
<dbReference type="Pfam" id="PF00512">
    <property type="entry name" value="HisKA"/>
    <property type="match status" value="1"/>
</dbReference>
<evidence type="ECO:0000259" key="11">
    <source>
        <dbReference type="PROSITE" id="PS50109"/>
    </source>
</evidence>
<dbReference type="InterPro" id="IPR050980">
    <property type="entry name" value="2C_sensor_his_kinase"/>
</dbReference>
<feature type="transmembrane region" description="Helical" evidence="10">
    <location>
        <begin position="67"/>
        <end position="86"/>
    </location>
</feature>
<evidence type="ECO:0000256" key="10">
    <source>
        <dbReference type="SAM" id="Phobius"/>
    </source>
</evidence>
<organism evidence="12 13">
    <name type="scientific">Leptospira inadai serovar Lyme</name>
    <dbReference type="NCBI Taxonomy" id="293084"/>
    <lineage>
        <taxon>Bacteria</taxon>
        <taxon>Pseudomonadati</taxon>
        <taxon>Spirochaetota</taxon>
        <taxon>Spirochaetia</taxon>
        <taxon>Leptospirales</taxon>
        <taxon>Leptospiraceae</taxon>
        <taxon>Leptospira</taxon>
    </lineage>
</organism>